<sequence>MENYEPTNHICYFVIVVFTGDSQNGIHGAMLMAFAWKIYMENYDSTNLADCFEFQLMVLKLWGATHLSNGILGWIIYMENYDPTNLVGYYDFHWWFSNCGVLSTVLC</sequence>
<organism evidence="1 2">
    <name type="scientific">Caerostris darwini</name>
    <dbReference type="NCBI Taxonomy" id="1538125"/>
    <lineage>
        <taxon>Eukaryota</taxon>
        <taxon>Metazoa</taxon>
        <taxon>Ecdysozoa</taxon>
        <taxon>Arthropoda</taxon>
        <taxon>Chelicerata</taxon>
        <taxon>Arachnida</taxon>
        <taxon>Araneae</taxon>
        <taxon>Araneomorphae</taxon>
        <taxon>Entelegynae</taxon>
        <taxon>Araneoidea</taxon>
        <taxon>Araneidae</taxon>
        <taxon>Caerostris</taxon>
    </lineage>
</organism>
<name>A0AAV4W8E8_9ARAC</name>
<proteinExistence type="predicted"/>
<dbReference type="AlphaFoldDB" id="A0AAV4W8E8"/>
<comment type="caution">
    <text evidence="1">The sequence shown here is derived from an EMBL/GenBank/DDBJ whole genome shotgun (WGS) entry which is preliminary data.</text>
</comment>
<accession>A0AAV4W8E8</accession>
<dbReference type="Proteomes" id="UP001054837">
    <property type="component" value="Unassembled WGS sequence"/>
</dbReference>
<reference evidence="1 2" key="1">
    <citation type="submission" date="2021-06" db="EMBL/GenBank/DDBJ databases">
        <title>Caerostris darwini draft genome.</title>
        <authorList>
            <person name="Kono N."/>
            <person name="Arakawa K."/>
        </authorList>
    </citation>
    <scope>NUCLEOTIDE SEQUENCE [LARGE SCALE GENOMIC DNA]</scope>
</reference>
<dbReference type="EMBL" id="BPLQ01014270">
    <property type="protein sequence ID" value="GIY78761.1"/>
    <property type="molecule type" value="Genomic_DNA"/>
</dbReference>
<gene>
    <name evidence="1" type="ORF">CDAR_117051</name>
</gene>
<protein>
    <submittedName>
        <fullName evidence="1">Uncharacterized protein</fullName>
    </submittedName>
</protein>
<evidence type="ECO:0000313" key="2">
    <source>
        <dbReference type="Proteomes" id="UP001054837"/>
    </source>
</evidence>
<keyword evidence="2" id="KW-1185">Reference proteome</keyword>
<evidence type="ECO:0000313" key="1">
    <source>
        <dbReference type="EMBL" id="GIY78761.1"/>
    </source>
</evidence>